<evidence type="ECO:0000313" key="2">
    <source>
        <dbReference type="Proteomes" id="UP000002039"/>
    </source>
</evidence>
<name>A0ABX2VZ09_AJEDR</name>
<dbReference type="RefSeq" id="XP_045282106.1">
    <property type="nucleotide sequence ID" value="XM_045426623.1"/>
</dbReference>
<sequence length="111" mass="12587">MDERDGMSYPYLPCVACVHGSMVYGMRVPHVRKLQNCKTAKNKTRIHMLTYIIPHPSAALQIRYAYFSVLFPLFQDDRTGQPPCSYVCGLRMPCRWEQGGNNTEGGKGDIT</sequence>
<dbReference type="GeneID" id="69032403"/>
<dbReference type="Proteomes" id="UP000002039">
    <property type="component" value="Unassembled WGS sequence"/>
</dbReference>
<protein>
    <submittedName>
        <fullName evidence="1">Uncharacterized protein</fullName>
    </submittedName>
</protein>
<dbReference type="EMBL" id="EQ999980">
    <property type="protein sequence ID" value="OAT02379.1"/>
    <property type="molecule type" value="Genomic_DNA"/>
</dbReference>
<evidence type="ECO:0000313" key="1">
    <source>
        <dbReference type="EMBL" id="OAT02379.1"/>
    </source>
</evidence>
<organism evidence="1 2">
    <name type="scientific">Ajellomyces dermatitidis (strain ER-3 / ATCC MYA-2586)</name>
    <name type="common">Blastomyces dermatitidis</name>
    <dbReference type="NCBI Taxonomy" id="559297"/>
    <lineage>
        <taxon>Eukaryota</taxon>
        <taxon>Fungi</taxon>
        <taxon>Dikarya</taxon>
        <taxon>Ascomycota</taxon>
        <taxon>Pezizomycotina</taxon>
        <taxon>Eurotiomycetes</taxon>
        <taxon>Eurotiomycetidae</taxon>
        <taxon>Onygenales</taxon>
        <taxon>Ajellomycetaceae</taxon>
        <taxon>Blastomyces</taxon>
    </lineage>
</organism>
<accession>A0ABX2VZ09</accession>
<proteinExistence type="predicted"/>
<keyword evidence="2" id="KW-1185">Reference proteome</keyword>
<reference evidence="2" key="1">
    <citation type="journal article" date="2015" name="PLoS Genet.">
        <title>The dynamic genome and transcriptome of the human fungal pathogen Blastomyces and close relative Emmonsia.</title>
        <authorList>
            <person name="Munoz J.F."/>
            <person name="Gauthier G.M."/>
            <person name="Desjardins C.A."/>
            <person name="Gallo J.E."/>
            <person name="Holder J."/>
            <person name="Sullivan T.D."/>
            <person name="Marty A.J."/>
            <person name="Carmen J.C."/>
            <person name="Chen Z."/>
            <person name="Ding L."/>
            <person name="Gujja S."/>
            <person name="Magrini V."/>
            <person name="Misas E."/>
            <person name="Mitreva M."/>
            <person name="Priest M."/>
            <person name="Saif S."/>
            <person name="Whiston E.A."/>
            <person name="Young S."/>
            <person name="Zeng Q."/>
            <person name="Goldman W.E."/>
            <person name="Mardis E.R."/>
            <person name="Taylor J.W."/>
            <person name="McEwen J.G."/>
            <person name="Clay O.K."/>
            <person name="Klein B.S."/>
            <person name="Cuomo C.A."/>
        </authorList>
    </citation>
    <scope>NUCLEOTIDE SEQUENCE [LARGE SCALE GENOMIC DNA]</scope>
    <source>
        <strain evidence="2">ER-3 / ATCC MYA-2586</strain>
    </source>
</reference>
<gene>
    <name evidence="1" type="ORF">BDCG_17511</name>
</gene>